<evidence type="ECO:0000256" key="10">
    <source>
        <dbReference type="ARBA" id="ARBA00048167"/>
    </source>
</evidence>
<dbReference type="Gene3D" id="3.40.50.150">
    <property type="entry name" value="Vaccinia Virus protein VP39"/>
    <property type="match status" value="1"/>
</dbReference>
<evidence type="ECO:0000313" key="11">
    <source>
        <dbReference type="EMBL" id="CAG9854628.1"/>
    </source>
</evidence>
<proteinExistence type="inferred from homology"/>
<dbReference type="SUPFAM" id="SSF53335">
    <property type="entry name" value="S-adenosyl-L-methionine-dependent methyltransferases"/>
    <property type="match status" value="1"/>
</dbReference>
<accession>A0A9N9TFY4</accession>
<dbReference type="Pfam" id="PF05891">
    <property type="entry name" value="Methyltransf_PK"/>
    <property type="match status" value="1"/>
</dbReference>
<protein>
    <recommendedName>
        <fullName evidence="6">Alpha N-terminal protein methyltransferase 1</fullName>
        <ecNumber evidence="5">2.1.1.244</ecNumber>
    </recommendedName>
    <alternativeName>
        <fullName evidence="7">X-Pro-Lys N-terminal protein methyltransferase 1</fullName>
    </alternativeName>
</protein>
<dbReference type="CDD" id="cd02440">
    <property type="entry name" value="AdoMet_MTases"/>
    <property type="match status" value="1"/>
</dbReference>
<reference evidence="11" key="1">
    <citation type="submission" date="2022-01" db="EMBL/GenBank/DDBJ databases">
        <authorList>
            <person name="King R."/>
        </authorList>
    </citation>
    <scope>NUCLEOTIDE SEQUENCE</scope>
</reference>
<keyword evidence="2" id="KW-0489">Methyltransferase</keyword>
<evidence type="ECO:0000256" key="8">
    <source>
        <dbReference type="ARBA" id="ARBA00047306"/>
    </source>
</evidence>
<evidence type="ECO:0000256" key="7">
    <source>
        <dbReference type="ARBA" id="ARBA00043129"/>
    </source>
</evidence>
<name>A0A9N9TFY4_PHYSR</name>
<evidence type="ECO:0000256" key="2">
    <source>
        <dbReference type="ARBA" id="ARBA00022603"/>
    </source>
</evidence>
<keyword evidence="4" id="KW-0949">S-adenosyl-L-methionine</keyword>
<dbReference type="FunFam" id="3.40.50.150:FF:000025">
    <property type="entry name" value="N-terminal Xaa-Pro-Lys N-methyltransferase 1"/>
    <property type="match status" value="1"/>
</dbReference>
<evidence type="ECO:0000256" key="3">
    <source>
        <dbReference type="ARBA" id="ARBA00022679"/>
    </source>
</evidence>
<dbReference type="GO" id="GO:0005737">
    <property type="term" value="C:cytoplasm"/>
    <property type="evidence" value="ECO:0007669"/>
    <property type="project" value="TreeGrafter"/>
</dbReference>
<comment type="catalytic activity">
    <reaction evidence="10">
        <text>N-terminal L-alanyl-L-prolyl-L-lysyl-[protein] + 3 S-adenosyl-L-methionine = N-terminal N,N,N-trimethyl-L-alanyl-L-prolyl-L-lysyl-[protein] + 3 S-adenosyl-L-homocysteine + 3 H(+)</text>
        <dbReference type="Rhea" id="RHEA:54712"/>
        <dbReference type="Rhea" id="RHEA-COMP:13785"/>
        <dbReference type="Rhea" id="RHEA-COMP:13971"/>
        <dbReference type="ChEBI" id="CHEBI:15378"/>
        <dbReference type="ChEBI" id="CHEBI:57856"/>
        <dbReference type="ChEBI" id="CHEBI:59789"/>
        <dbReference type="ChEBI" id="CHEBI:138057"/>
        <dbReference type="ChEBI" id="CHEBI:138315"/>
        <dbReference type="EC" id="2.1.1.244"/>
    </reaction>
</comment>
<evidence type="ECO:0000256" key="1">
    <source>
        <dbReference type="ARBA" id="ARBA00009059"/>
    </source>
</evidence>
<comment type="similarity">
    <text evidence="1">Belongs to the methyltransferase superfamily. NTM1 family.</text>
</comment>
<comment type="catalytic activity">
    <reaction evidence="9">
        <text>N-terminal L-prolyl-L-prolyl-L-lysyl-[protein] + 2 S-adenosyl-L-methionine = N-terminal N,N-dimethyl-L-prolyl-L-prolyl-L-lysyl-[protein] + 2 S-adenosyl-L-homocysteine + 2 H(+)</text>
        <dbReference type="Rhea" id="RHEA:54736"/>
        <dbReference type="Rhea" id="RHEA-COMP:13787"/>
        <dbReference type="Rhea" id="RHEA-COMP:13974"/>
        <dbReference type="ChEBI" id="CHEBI:15378"/>
        <dbReference type="ChEBI" id="CHEBI:57856"/>
        <dbReference type="ChEBI" id="CHEBI:59789"/>
        <dbReference type="ChEBI" id="CHEBI:138059"/>
        <dbReference type="ChEBI" id="CHEBI:138318"/>
        <dbReference type="EC" id="2.1.1.244"/>
    </reaction>
</comment>
<dbReference type="InterPro" id="IPR029063">
    <property type="entry name" value="SAM-dependent_MTases_sf"/>
</dbReference>
<organism evidence="11 12">
    <name type="scientific">Phyllotreta striolata</name>
    <name type="common">Striped flea beetle</name>
    <name type="synonym">Crioceris striolata</name>
    <dbReference type="NCBI Taxonomy" id="444603"/>
    <lineage>
        <taxon>Eukaryota</taxon>
        <taxon>Metazoa</taxon>
        <taxon>Ecdysozoa</taxon>
        <taxon>Arthropoda</taxon>
        <taxon>Hexapoda</taxon>
        <taxon>Insecta</taxon>
        <taxon>Pterygota</taxon>
        <taxon>Neoptera</taxon>
        <taxon>Endopterygota</taxon>
        <taxon>Coleoptera</taxon>
        <taxon>Polyphaga</taxon>
        <taxon>Cucujiformia</taxon>
        <taxon>Chrysomeloidea</taxon>
        <taxon>Chrysomelidae</taxon>
        <taxon>Galerucinae</taxon>
        <taxon>Alticini</taxon>
        <taxon>Phyllotreta</taxon>
    </lineage>
</organism>
<dbReference type="EC" id="2.1.1.244" evidence="5"/>
<dbReference type="PANTHER" id="PTHR12753">
    <property type="entry name" value="AD-003 - RELATED"/>
    <property type="match status" value="1"/>
</dbReference>
<evidence type="ECO:0000256" key="6">
    <source>
        <dbReference type="ARBA" id="ARBA00039449"/>
    </source>
</evidence>
<gene>
    <name evidence="11" type="ORF">PHYEVI_LOCUS1089</name>
</gene>
<comment type="catalytic activity">
    <reaction evidence="8">
        <text>N-terminal L-seryl-L-prolyl-L-lysyl-[protein] + 3 S-adenosyl-L-methionine = N-terminal N,N,N-trimethyl-L-seryl-L-prolyl-L-lysyl-[protein] + 3 S-adenosyl-L-homocysteine + 3 H(+)</text>
        <dbReference type="Rhea" id="RHEA:54724"/>
        <dbReference type="Rhea" id="RHEA-COMP:13789"/>
        <dbReference type="Rhea" id="RHEA-COMP:13973"/>
        <dbReference type="ChEBI" id="CHEBI:15378"/>
        <dbReference type="ChEBI" id="CHEBI:57856"/>
        <dbReference type="ChEBI" id="CHEBI:59789"/>
        <dbReference type="ChEBI" id="CHEBI:138061"/>
        <dbReference type="ChEBI" id="CHEBI:138317"/>
        <dbReference type="EC" id="2.1.1.244"/>
    </reaction>
</comment>
<dbReference type="GO" id="GO:0032259">
    <property type="term" value="P:methylation"/>
    <property type="evidence" value="ECO:0007669"/>
    <property type="project" value="UniProtKB-KW"/>
</dbReference>
<dbReference type="InterPro" id="IPR008576">
    <property type="entry name" value="MeTrfase_NTM1"/>
</dbReference>
<evidence type="ECO:0000256" key="5">
    <source>
        <dbReference type="ARBA" id="ARBA00039112"/>
    </source>
</evidence>
<keyword evidence="12" id="KW-1185">Reference proteome</keyword>
<dbReference type="PANTHER" id="PTHR12753:SF0">
    <property type="entry name" value="ALPHA N-TERMINAL PROTEIN METHYLTRANSFERASE 1"/>
    <property type="match status" value="1"/>
</dbReference>
<sequence>MENDEYKSVENNEYKSVENNGDEFYSNAVHYWSEIPATLDGMLGGFGFISQTDIKGSKMLLKQLFNSKDHPGRDYALDCGAGIGRISKFLLTDVFEKVDMVEQNEAFLEQAEKYLGPKFSKIGHFYPQGLQNFQPEEGKYDVIWIQWVLGHLTNKDLVNFLSSCRCGLKKNGVIIVKENITSSDSIEKDEQDSSVTRPLRHYHIIFQKAKLHCYRQVKQHNFPKGLFPVYMFVLKPKEDITNSCSETNLILENDGVCENIEPNSEKNITSDLEKKIELTRVDDVEAPEENSVKDLLKTECIST</sequence>
<keyword evidence="3" id="KW-0808">Transferase</keyword>
<dbReference type="OrthoDB" id="1298661at2759"/>
<evidence type="ECO:0000256" key="4">
    <source>
        <dbReference type="ARBA" id="ARBA00022691"/>
    </source>
</evidence>
<dbReference type="EMBL" id="OU900094">
    <property type="protein sequence ID" value="CAG9854628.1"/>
    <property type="molecule type" value="Genomic_DNA"/>
</dbReference>
<dbReference type="AlphaFoldDB" id="A0A9N9TFY4"/>
<dbReference type="GO" id="GO:0071885">
    <property type="term" value="F:N-terminal protein N-methyltransferase activity"/>
    <property type="evidence" value="ECO:0007669"/>
    <property type="project" value="UniProtKB-EC"/>
</dbReference>
<evidence type="ECO:0000256" key="9">
    <source>
        <dbReference type="ARBA" id="ARBA00047885"/>
    </source>
</evidence>
<evidence type="ECO:0000313" key="12">
    <source>
        <dbReference type="Proteomes" id="UP001153712"/>
    </source>
</evidence>
<dbReference type="Proteomes" id="UP001153712">
    <property type="component" value="Chromosome 1"/>
</dbReference>